<accession>A0A7H0H559</accession>
<sequence>MTSTATTTHARPAYRAFRVRVARRQALTPHFTRITFAGDDLADFGTAGFDQRVKVVLPLPDSGFAHFPDCDDWYTAWRALPAEQRNPFRTYTIRDVRPGDLEVDIDFVGHGDEGPASRWAARAAVGDEAVIVGPDERSPGRTLGIDWRPGRVETILLAGDETAAPAIGAILESLPVDATGVALIEVPDVADTLPLLAPDGVDVRFLPRSPDGAHGQRLIPAVREWVVRTCCAAGCIPVPGRPVEFDDPDDAPLWDVPEGVSLDGECYAWIAGEAGLVKALRRFLVSDAGLDRHRIAFMGYWRQGRAELD</sequence>
<dbReference type="CDD" id="cd06193">
    <property type="entry name" value="siderophore_interacting"/>
    <property type="match status" value="1"/>
</dbReference>
<evidence type="ECO:0000313" key="2">
    <source>
        <dbReference type="EMBL" id="QNP55675.1"/>
    </source>
</evidence>
<protein>
    <submittedName>
        <fullName evidence="2">Siderophore-interacting protein</fullName>
    </submittedName>
</protein>
<dbReference type="InterPro" id="IPR039374">
    <property type="entry name" value="SIP_fam"/>
</dbReference>
<dbReference type="InterPro" id="IPR039261">
    <property type="entry name" value="FNR_nucleotide-bd"/>
</dbReference>
<name>A0A7H0H559_9ACTN</name>
<evidence type="ECO:0000259" key="1">
    <source>
        <dbReference type="PROSITE" id="PS51384"/>
    </source>
</evidence>
<dbReference type="AlphaFoldDB" id="A0A7H0H559"/>
<evidence type="ECO:0000313" key="3">
    <source>
        <dbReference type="Proteomes" id="UP000516117"/>
    </source>
</evidence>
<dbReference type="KEGG" id="tdf:H9L22_16215"/>
<dbReference type="InterPro" id="IPR017927">
    <property type="entry name" value="FAD-bd_FR_type"/>
</dbReference>
<organism evidence="2 3">
    <name type="scientific">Tessaracoccus defluvii</name>
    <dbReference type="NCBI Taxonomy" id="1285901"/>
    <lineage>
        <taxon>Bacteria</taxon>
        <taxon>Bacillati</taxon>
        <taxon>Actinomycetota</taxon>
        <taxon>Actinomycetes</taxon>
        <taxon>Propionibacteriales</taxon>
        <taxon>Propionibacteriaceae</taxon>
        <taxon>Tessaracoccus</taxon>
    </lineage>
</organism>
<dbReference type="InterPro" id="IPR017938">
    <property type="entry name" value="Riboflavin_synthase-like_b-brl"/>
</dbReference>
<dbReference type="InterPro" id="IPR013113">
    <property type="entry name" value="SIP_FAD-bd"/>
</dbReference>
<dbReference type="RefSeq" id="WP_187720804.1">
    <property type="nucleotide sequence ID" value="NZ_BAABBL010000005.1"/>
</dbReference>
<dbReference type="Gene3D" id="2.40.30.10">
    <property type="entry name" value="Translation factors"/>
    <property type="match status" value="1"/>
</dbReference>
<dbReference type="PROSITE" id="PS51384">
    <property type="entry name" value="FAD_FR"/>
    <property type="match status" value="1"/>
</dbReference>
<proteinExistence type="predicted"/>
<dbReference type="Gene3D" id="3.40.50.80">
    <property type="entry name" value="Nucleotide-binding domain of ferredoxin-NADP reductase (FNR) module"/>
    <property type="match status" value="1"/>
</dbReference>
<dbReference type="EMBL" id="CP060789">
    <property type="protein sequence ID" value="QNP55675.1"/>
    <property type="molecule type" value="Genomic_DNA"/>
</dbReference>
<keyword evidence="3" id="KW-1185">Reference proteome</keyword>
<dbReference type="GO" id="GO:0016491">
    <property type="term" value="F:oxidoreductase activity"/>
    <property type="evidence" value="ECO:0007669"/>
    <property type="project" value="InterPro"/>
</dbReference>
<dbReference type="Proteomes" id="UP000516117">
    <property type="component" value="Chromosome"/>
</dbReference>
<dbReference type="PANTHER" id="PTHR30157:SF0">
    <property type="entry name" value="NADPH-DEPENDENT FERRIC-CHELATE REDUCTASE"/>
    <property type="match status" value="1"/>
</dbReference>
<dbReference type="InterPro" id="IPR007037">
    <property type="entry name" value="SIP_rossman_dom"/>
</dbReference>
<feature type="domain" description="FAD-binding FR-type" evidence="1">
    <location>
        <begin position="14"/>
        <end position="141"/>
    </location>
</feature>
<dbReference type="SUPFAM" id="SSF63380">
    <property type="entry name" value="Riboflavin synthase domain-like"/>
    <property type="match status" value="1"/>
</dbReference>
<dbReference type="Pfam" id="PF04954">
    <property type="entry name" value="SIP"/>
    <property type="match status" value="1"/>
</dbReference>
<reference evidence="2 3" key="1">
    <citation type="submission" date="2020-08" db="EMBL/GenBank/DDBJ databases">
        <title>Genome sequence of Tessaracoccus defluvii JCM 17540T.</title>
        <authorList>
            <person name="Hyun D.-W."/>
            <person name="Bae J.-W."/>
        </authorList>
    </citation>
    <scope>NUCLEOTIDE SEQUENCE [LARGE SCALE GENOMIC DNA]</scope>
    <source>
        <strain evidence="2 3">JCM 17540</strain>
    </source>
</reference>
<dbReference type="Pfam" id="PF08021">
    <property type="entry name" value="FAD_binding_9"/>
    <property type="match status" value="1"/>
</dbReference>
<dbReference type="PANTHER" id="PTHR30157">
    <property type="entry name" value="FERRIC REDUCTASE, NADPH-DEPENDENT"/>
    <property type="match status" value="1"/>
</dbReference>
<gene>
    <name evidence="2" type="ORF">H9L22_16215</name>
</gene>